<dbReference type="GO" id="GO:0005743">
    <property type="term" value="C:mitochondrial inner membrane"/>
    <property type="evidence" value="ECO:0007669"/>
    <property type="project" value="UniProtKB-SubCell"/>
</dbReference>
<feature type="transmembrane region" description="Helical" evidence="20">
    <location>
        <begin position="321"/>
        <end position="341"/>
    </location>
</feature>
<name>A0A075TBU1_9SAUR</name>
<evidence type="ECO:0000256" key="7">
    <source>
        <dbReference type="ARBA" id="ARBA00022660"/>
    </source>
</evidence>
<feature type="transmembrane region" description="Helical" evidence="20">
    <location>
        <begin position="114"/>
        <end position="134"/>
    </location>
</feature>
<dbReference type="GO" id="GO:0008121">
    <property type="term" value="F:quinol-cytochrome-c reductase activity"/>
    <property type="evidence" value="ECO:0007669"/>
    <property type="project" value="InterPro"/>
</dbReference>
<dbReference type="CDD" id="cd00290">
    <property type="entry name" value="cytochrome_b_C"/>
    <property type="match status" value="1"/>
</dbReference>
<dbReference type="PROSITE" id="PS51003">
    <property type="entry name" value="CYTB_CTER"/>
    <property type="match status" value="1"/>
</dbReference>
<keyword evidence="6 19" id="KW-0349">Heme</keyword>
<comment type="subunit">
    <text evidence="3">The cytochrome bc1 complex contains 3 respiratory subunits (MT-CYB, CYC1 and UQCRFS1), 2 core proteins (UQCRC1 and UQCRC2) and probably 6 low-molecular weight proteins.</text>
</comment>
<dbReference type="InterPro" id="IPR030689">
    <property type="entry name" value="Cytochrome_b"/>
</dbReference>
<dbReference type="InterPro" id="IPR016174">
    <property type="entry name" value="Di-haem_cyt_TM"/>
</dbReference>
<dbReference type="PROSITE" id="PS51002">
    <property type="entry name" value="CYTB_NTER"/>
    <property type="match status" value="1"/>
</dbReference>
<keyword evidence="9 19" id="KW-0479">Metal-binding</keyword>
<geneLocation type="mitochondrion" evidence="23"/>
<feature type="domain" description="Cytochrome b/b6 C-terminal region profile" evidence="22">
    <location>
        <begin position="211"/>
        <end position="380"/>
    </location>
</feature>
<feature type="binding site" description="axial binding residue" evidence="19">
    <location>
        <position position="197"/>
    </location>
    <ligand>
        <name>heme b</name>
        <dbReference type="ChEBI" id="CHEBI:60344"/>
        <label>b566</label>
    </ligand>
    <ligandPart>
        <name>Fe</name>
        <dbReference type="ChEBI" id="CHEBI:18248"/>
    </ligandPart>
</feature>
<dbReference type="InterPro" id="IPR036150">
    <property type="entry name" value="Cyt_b/b6_C_sf"/>
</dbReference>
<evidence type="ECO:0000256" key="15">
    <source>
        <dbReference type="ARBA" id="ARBA00023128"/>
    </source>
</evidence>
<keyword evidence="5 20" id="KW-0813">Transport</keyword>
<evidence type="ECO:0000256" key="13">
    <source>
        <dbReference type="ARBA" id="ARBA00023004"/>
    </source>
</evidence>
<dbReference type="InterPro" id="IPR005797">
    <property type="entry name" value="Cyt_b/b6_N"/>
</dbReference>
<dbReference type="EMBL" id="KJ505702">
    <property type="protein sequence ID" value="AIG53262.1"/>
    <property type="molecule type" value="Genomic_DNA"/>
</dbReference>
<dbReference type="Pfam" id="PF00032">
    <property type="entry name" value="Cytochrom_B_C"/>
    <property type="match status" value="1"/>
</dbReference>
<evidence type="ECO:0000256" key="2">
    <source>
        <dbReference type="ARBA" id="ARBA00004448"/>
    </source>
</evidence>
<feature type="transmembrane region" description="Helical" evidence="20">
    <location>
        <begin position="146"/>
        <end position="167"/>
    </location>
</feature>
<keyword evidence="10" id="KW-0999">Mitochondrion inner membrane</keyword>
<evidence type="ECO:0000256" key="17">
    <source>
        <dbReference type="ARBA" id="ARBA00061233"/>
    </source>
</evidence>
<keyword evidence="16 20" id="KW-0472">Membrane</keyword>
<feature type="binding site" description="axial binding residue" evidence="19">
    <location>
        <position position="98"/>
    </location>
    <ligand>
        <name>heme b</name>
        <dbReference type="ChEBI" id="CHEBI:60344"/>
        <label>b566</label>
    </ligand>
    <ligandPart>
        <name>Fe</name>
        <dbReference type="ChEBI" id="CHEBI:18248"/>
    </ligandPart>
</feature>
<dbReference type="InterPro" id="IPR027387">
    <property type="entry name" value="Cytb/b6-like_sf"/>
</dbReference>
<feature type="transmembrane region" description="Helical" evidence="20">
    <location>
        <begin position="230"/>
        <end position="251"/>
    </location>
</feature>
<keyword evidence="11 20" id="KW-0249">Electron transport</keyword>
<evidence type="ECO:0000259" key="22">
    <source>
        <dbReference type="PROSITE" id="PS51003"/>
    </source>
</evidence>
<evidence type="ECO:0000259" key="21">
    <source>
        <dbReference type="PROSITE" id="PS51002"/>
    </source>
</evidence>
<evidence type="ECO:0000256" key="3">
    <source>
        <dbReference type="ARBA" id="ARBA00011660"/>
    </source>
</evidence>
<evidence type="ECO:0000256" key="12">
    <source>
        <dbReference type="ARBA" id="ARBA00022989"/>
    </source>
</evidence>
<dbReference type="AlphaFoldDB" id="A0A075TBU1"/>
<evidence type="ECO:0000256" key="16">
    <source>
        <dbReference type="ARBA" id="ARBA00023136"/>
    </source>
</evidence>
<dbReference type="SUPFAM" id="SSF81342">
    <property type="entry name" value="Transmembrane di-heme cytochromes"/>
    <property type="match status" value="1"/>
</dbReference>
<feature type="transmembrane region" description="Helical" evidence="20">
    <location>
        <begin position="347"/>
        <end position="371"/>
    </location>
</feature>
<keyword evidence="12 20" id="KW-1133">Transmembrane helix</keyword>
<dbReference type="PANTHER" id="PTHR19271">
    <property type="entry name" value="CYTOCHROME B"/>
    <property type="match status" value="1"/>
</dbReference>
<feature type="binding site" description="axial binding residue" evidence="19">
    <location>
        <position position="84"/>
    </location>
    <ligand>
        <name>heme b</name>
        <dbReference type="ChEBI" id="CHEBI:60344"/>
        <label>b562</label>
    </ligand>
    <ligandPart>
        <name>Fe</name>
        <dbReference type="ChEBI" id="CHEBI:18248"/>
    </ligandPart>
</feature>
<feature type="transmembrane region" description="Helical" evidence="20">
    <location>
        <begin position="78"/>
        <end position="99"/>
    </location>
</feature>
<keyword evidence="8 20" id="KW-0812">Transmembrane</keyword>
<feature type="binding site" description="axial binding residue" evidence="19">
    <location>
        <position position="183"/>
    </location>
    <ligand>
        <name>heme b</name>
        <dbReference type="ChEBI" id="CHEBI:60344"/>
        <label>b562</label>
    </ligand>
    <ligandPart>
        <name>Fe</name>
        <dbReference type="ChEBI" id="CHEBI:18248"/>
    </ligandPart>
</feature>
<dbReference type="InterPro" id="IPR048260">
    <property type="entry name" value="Cytochrome_b_C_euk/bac"/>
</dbReference>
<dbReference type="PANTHER" id="PTHR19271:SF16">
    <property type="entry name" value="CYTOCHROME B"/>
    <property type="match status" value="1"/>
</dbReference>
<gene>
    <name evidence="23" type="primary">cytb</name>
</gene>
<evidence type="ECO:0000256" key="20">
    <source>
        <dbReference type="RuleBase" id="RU362117"/>
    </source>
</evidence>
<comment type="cofactor">
    <cofactor evidence="20">
        <name>heme b</name>
        <dbReference type="ChEBI" id="CHEBI:60344"/>
    </cofactor>
    <text evidence="20">Binds 2 heme groups non-covalently.</text>
</comment>
<dbReference type="Pfam" id="PF00033">
    <property type="entry name" value="Cytochrome_B"/>
    <property type="match status" value="1"/>
</dbReference>
<dbReference type="InterPro" id="IPR048259">
    <property type="entry name" value="Cytochrome_b_N_euk/bac"/>
</dbReference>
<dbReference type="GO" id="GO:0016491">
    <property type="term" value="F:oxidoreductase activity"/>
    <property type="evidence" value="ECO:0007669"/>
    <property type="project" value="UniProtKB-UniRule"/>
</dbReference>
<keyword evidence="13 19" id="KW-0408">Iron</keyword>
<dbReference type="GO" id="GO:0006122">
    <property type="term" value="P:mitochondrial electron transport, ubiquinol to cytochrome c"/>
    <property type="evidence" value="ECO:0007669"/>
    <property type="project" value="TreeGrafter"/>
</dbReference>
<evidence type="ECO:0000256" key="4">
    <source>
        <dbReference type="ARBA" id="ARBA00013531"/>
    </source>
</evidence>
<evidence type="ECO:0000256" key="9">
    <source>
        <dbReference type="ARBA" id="ARBA00022723"/>
    </source>
</evidence>
<dbReference type="CDD" id="cd00284">
    <property type="entry name" value="Cytochrome_b_N"/>
    <property type="match status" value="1"/>
</dbReference>
<evidence type="ECO:0000256" key="19">
    <source>
        <dbReference type="PIRSR" id="PIRSR038885-2"/>
    </source>
</evidence>
<proteinExistence type="inferred from homology"/>
<comment type="cofactor">
    <cofactor evidence="19">
        <name>heme</name>
        <dbReference type="ChEBI" id="CHEBI:30413"/>
    </cofactor>
    <text evidence="19">Binds 2 heme groups non-covalently.</text>
</comment>
<keyword evidence="15 20" id="KW-0496">Mitochondrion</keyword>
<comment type="function">
    <text evidence="1 20">Component of the ubiquinol-cytochrome c reductase complex (complex III or cytochrome b-c1 complex) that is part of the mitochondrial respiratory chain. The b-c1 complex mediates electron transfer from ubiquinol to cytochrome c. Contributes to the generation of a proton gradient across the mitochondrial membrane that is then used for ATP synthesis.</text>
</comment>
<evidence type="ECO:0000256" key="11">
    <source>
        <dbReference type="ARBA" id="ARBA00022982"/>
    </source>
</evidence>
<feature type="transmembrane region" description="Helical" evidence="20">
    <location>
        <begin position="179"/>
        <end position="201"/>
    </location>
</feature>
<evidence type="ECO:0000256" key="5">
    <source>
        <dbReference type="ARBA" id="ARBA00022448"/>
    </source>
</evidence>
<dbReference type="SUPFAM" id="SSF81648">
    <property type="entry name" value="a domain/subunit of cytochrome bc1 complex (Ubiquinol-cytochrome c reductase)"/>
    <property type="match status" value="1"/>
</dbReference>
<feature type="domain" description="Cytochrome b/b6 N-terminal region profile" evidence="21">
    <location>
        <begin position="1"/>
        <end position="210"/>
    </location>
</feature>
<organism evidence="23">
    <name type="scientific">Ctenotus inornatus</name>
    <dbReference type="NCBI Taxonomy" id="245600"/>
    <lineage>
        <taxon>Eukaryota</taxon>
        <taxon>Metazoa</taxon>
        <taxon>Chordata</taxon>
        <taxon>Craniata</taxon>
        <taxon>Vertebrata</taxon>
        <taxon>Euteleostomi</taxon>
        <taxon>Lepidosauria</taxon>
        <taxon>Squamata</taxon>
        <taxon>Bifurcata</taxon>
        <taxon>Unidentata</taxon>
        <taxon>Scinciformata</taxon>
        <taxon>Scincidae</taxon>
        <taxon>Sphenomorphinae</taxon>
        <taxon>Ctenotus</taxon>
    </lineage>
</organism>
<evidence type="ECO:0000256" key="8">
    <source>
        <dbReference type="ARBA" id="ARBA00022692"/>
    </source>
</evidence>
<evidence type="ECO:0000256" key="14">
    <source>
        <dbReference type="ARBA" id="ARBA00023075"/>
    </source>
</evidence>
<protein>
    <recommendedName>
        <fullName evidence="4 20">Cytochrome b</fullName>
    </recommendedName>
</protein>
<evidence type="ECO:0000256" key="10">
    <source>
        <dbReference type="ARBA" id="ARBA00022792"/>
    </source>
</evidence>
<feature type="binding site" evidence="18">
    <location>
        <position position="202"/>
    </location>
    <ligand>
        <name>a ubiquinone</name>
        <dbReference type="ChEBI" id="CHEBI:16389"/>
    </ligand>
</feature>
<evidence type="ECO:0000313" key="23">
    <source>
        <dbReference type="EMBL" id="AIG53262.1"/>
    </source>
</evidence>
<dbReference type="PIRSF" id="PIRSF038885">
    <property type="entry name" value="COB"/>
    <property type="match status" value="1"/>
</dbReference>
<reference evidence="23" key="1">
    <citation type="journal article" date="2014" name="Mol. Phylogenet. Evol.">
        <title>Phylogenetic disassembly of species boundaries in a widespread group of Australian skinks (Scincidae: Ctenotus).</title>
        <authorList>
            <person name="Rabosky D.L."/>
            <person name="Hutchinson M.N."/>
            <person name="Donnellan S.C."/>
            <person name="Talaba A.L."/>
            <person name="Lovette I.J."/>
        </authorList>
    </citation>
    <scope>NUCLEOTIDE SEQUENCE</scope>
    <source>
        <strain evidence="23">SAXAA42208</strain>
    </source>
</reference>
<dbReference type="InterPro" id="IPR005798">
    <property type="entry name" value="Cyt_b/b6_C"/>
</dbReference>
<keyword evidence="7 20" id="KW-0679">Respiratory chain</keyword>
<evidence type="ECO:0000256" key="1">
    <source>
        <dbReference type="ARBA" id="ARBA00002566"/>
    </source>
</evidence>
<dbReference type="GO" id="GO:0045275">
    <property type="term" value="C:respiratory chain complex III"/>
    <property type="evidence" value="ECO:0007669"/>
    <property type="project" value="InterPro"/>
</dbReference>
<accession>A0A075TBU1</accession>
<evidence type="ECO:0000256" key="18">
    <source>
        <dbReference type="PIRSR" id="PIRSR038885-1"/>
    </source>
</evidence>
<comment type="similarity">
    <text evidence="17 20">Belongs to the cytochrome b family.</text>
</comment>
<dbReference type="Gene3D" id="1.20.810.10">
    <property type="entry name" value="Cytochrome Bc1 Complex, Chain C"/>
    <property type="match status" value="1"/>
</dbReference>
<dbReference type="GO" id="GO:0046872">
    <property type="term" value="F:metal ion binding"/>
    <property type="evidence" value="ECO:0007669"/>
    <property type="project" value="UniProtKB-UniRule"/>
</dbReference>
<comment type="subcellular location">
    <subcellularLocation>
        <location evidence="2">Mitochondrion inner membrane</location>
        <topology evidence="2">Multi-pass membrane protein</topology>
    </subcellularLocation>
</comment>
<sequence length="380" mass="42648">MTHNLRKTHPILKIVNSSFIDLPSPSNISAWWNFGSLLGLCLIVQVLTGLFLAMHYTADISSAFSSVAHICRDVQYGWLIRNLHANGASMFFICLYLHIGRGLYYGSYMFKETWNIGVVLLLLVMATAFVGYVLPWGQMSFWGATVITNLLSAIPYIGTSLVEWIWGGFSVDNATLTRFFTFHFLLPFAIMGASMLHLLFLHETGSNNPTGLTSNTDKIPFHPYYSYKDLLGATLFLMVLLLLALFSPNLLGDPENFTPANPLVTPPHIKPEWYFLFAYAILRSIPNKLGGVLALLFSILILMFVPALHTSKQRGNAFRPFSQALFWTLISNIIILTWIGGQPVEDPFIIIGQIASTTYFTIFLILMPAVAKMENSLMKW</sequence>
<dbReference type="FunFam" id="1.20.810.10:FF:000002">
    <property type="entry name" value="Cytochrome b"/>
    <property type="match status" value="1"/>
</dbReference>
<evidence type="ECO:0000256" key="6">
    <source>
        <dbReference type="ARBA" id="ARBA00022617"/>
    </source>
</evidence>
<feature type="transmembrane region" description="Helical" evidence="20">
    <location>
        <begin position="31"/>
        <end position="57"/>
    </location>
</feature>
<feature type="transmembrane region" description="Helical" evidence="20">
    <location>
        <begin position="289"/>
        <end position="309"/>
    </location>
</feature>
<keyword evidence="14" id="KW-0830">Ubiquinone</keyword>